<dbReference type="Proteomes" id="UP000232688">
    <property type="component" value="Unassembled WGS sequence"/>
</dbReference>
<comment type="caution">
    <text evidence="1">The sequence shown here is derived from an EMBL/GenBank/DDBJ whole genome shotgun (WGS) entry which is preliminary data.</text>
</comment>
<dbReference type="VEuPathDB" id="FungiDB:RhiirFUN_016682"/>
<dbReference type="VEuPathDB" id="FungiDB:FUN_008227"/>
<evidence type="ECO:0000313" key="1">
    <source>
        <dbReference type="EMBL" id="PKC63769.1"/>
    </source>
</evidence>
<gene>
    <name evidence="1" type="ORF">RhiirA1_463308</name>
</gene>
<dbReference type="VEuPathDB" id="FungiDB:FUN_011756"/>
<organism evidence="1 2">
    <name type="scientific">Rhizophagus irregularis</name>
    <dbReference type="NCBI Taxonomy" id="588596"/>
    <lineage>
        <taxon>Eukaryota</taxon>
        <taxon>Fungi</taxon>
        <taxon>Fungi incertae sedis</taxon>
        <taxon>Mucoromycota</taxon>
        <taxon>Glomeromycotina</taxon>
        <taxon>Glomeromycetes</taxon>
        <taxon>Glomerales</taxon>
        <taxon>Glomeraceae</taxon>
        <taxon>Rhizophagus</taxon>
    </lineage>
</organism>
<dbReference type="VEuPathDB" id="FungiDB:RhiirA1_463308"/>
<dbReference type="OrthoDB" id="2306457at2759"/>
<proteinExistence type="predicted"/>
<dbReference type="AlphaFoldDB" id="A0A2I1E0P2"/>
<dbReference type="EMBL" id="LLXH01000703">
    <property type="protein sequence ID" value="PKC63769.1"/>
    <property type="molecule type" value="Genomic_DNA"/>
</dbReference>
<evidence type="ECO:0000313" key="2">
    <source>
        <dbReference type="Proteomes" id="UP000232688"/>
    </source>
</evidence>
<reference evidence="1 2" key="1">
    <citation type="submission" date="2017-10" db="EMBL/GenBank/DDBJ databases">
        <title>Extensive intraspecific genome diversity in a model arbuscular mycorrhizal fungus.</title>
        <authorList>
            <person name="Chen E.C.H."/>
            <person name="Morin E."/>
            <person name="Baudet D."/>
            <person name="Noel J."/>
            <person name="Ndikumana S."/>
            <person name="Charron P."/>
            <person name="St-Onge C."/>
            <person name="Giorgi J."/>
            <person name="Grigoriev I.V."/>
            <person name="Roux C."/>
            <person name="Martin F.M."/>
            <person name="Corradi N."/>
        </authorList>
    </citation>
    <scope>NUCLEOTIDE SEQUENCE [LARGE SCALE GENOMIC DNA]</scope>
    <source>
        <strain evidence="1 2">A1</strain>
    </source>
</reference>
<protein>
    <submittedName>
        <fullName evidence="1">Uncharacterized protein</fullName>
    </submittedName>
</protein>
<reference evidence="1 2" key="2">
    <citation type="submission" date="2017-10" db="EMBL/GenBank/DDBJ databases">
        <title>Genome analyses suggest a sexual origin of heterokaryosis in a supposedly ancient asexual fungus.</title>
        <authorList>
            <person name="Corradi N."/>
            <person name="Sedzielewska K."/>
            <person name="Noel J."/>
            <person name="Charron P."/>
            <person name="Farinelli L."/>
            <person name="Marton T."/>
            <person name="Kruger M."/>
            <person name="Pelin A."/>
            <person name="Brachmann A."/>
            <person name="Corradi N."/>
        </authorList>
    </citation>
    <scope>NUCLEOTIDE SEQUENCE [LARGE SCALE GENOMIC DNA]</scope>
    <source>
        <strain evidence="1 2">A1</strain>
    </source>
</reference>
<dbReference type="VEuPathDB" id="FungiDB:RhiirFUN_016683"/>
<accession>A0A2I1E0P2</accession>
<name>A0A2I1E0P2_9GLOM</name>
<sequence>MALQDILRNVGTALDQVENYIDGVDTTFNPKNTLNGIRISLTTVRDHMQRYAQDAINLQGLLYIANGQINNLMNDLTNTRNDVFQRTQLLNLTYNNEANEHHRWYLTWLNSIGYGKQGEYGRSVAGFNVAARTNVMKGKMTERFHPVPANDPYTAGNLAINTEPLFLGFMNEKFTVMDMADTYEKRVKPYHWSKTNISVYVQGISYADAIEYLYGYMLQYIEIRLRQANPANLDTLPIIQSPKDDFKIRLARDLAYSGIVTDDATLENFIYEDRDPGQN</sequence>